<dbReference type="Proteomes" id="UP000216752">
    <property type="component" value="Chromosome"/>
</dbReference>
<dbReference type="SUPFAM" id="SSF50341">
    <property type="entry name" value="CheW-like"/>
    <property type="match status" value="1"/>
</dbReference>
<dbReference type="EMBL" id="CP155573">
    <property type="protein sequence ID" value="XFO68266.1"/>
    <property type="molecule type" value="Genomic_DNA"/>
</dbReference>
<sequence length="147" mass="16622">MVIDMYQNELQLLIVSLGDRRYGIDIDQIAYLTNFDSTNSAVGLEQLLAAGPFANCHYSKMLLIKQKLQTPILINEPDEVATCKVSDIRKLPDILTVAAGNKGVWGLLPQESNLIILIDFYKNQLFKRLTRSIDKQIYGAVTRSEYQ</sequence>
<organism evidence="1 2">
    <name type="scientific">Sporomusa silvacetica DSM 10669</name>
    <dbReference type="NCBI Taxonomy" id="1123289"/>
    <lineage>
        <taxon>Bacteria</taxon>
        <taxon>Bacillati</taxon>
        <taxon>Bacillota</taxon>
        <taxon>Negativicutes</taxon>
        <taxon>Selenomonadales</taxon>
        <taxon>Sporomusaceae</taxon>
        <taxon>Sporomusa</taxon>
    </lineage>
</organism>
<dbReference type="InterPro" id="IPR036061">
    <property type="entry name" value="CheW-like_dom_sf"/>
</dbReference>
<keyword evidence="2" id="KW-1185">Reference proteome</keyword>
<proteinExistence type="predicted"/>
<name>A0ABZ3IRR7_9FIRM</name>
<accession>A0ABZ3IRR7</accession>
<evidence type="ECO:0000313" key="1">
    <source>
        <dbReference type="EMBL" id="XFO68266.1"/>
    </source>
</evidence>
<evidence type="ECO:0000313" key="2">
    <source>
        <dbReference type="Proteomes" id="UP000216752"/>
    </source>
</evidence>
<reference evidence="1" key="1">
    <citation type="submission" date="2024-05" db="EMBL/GenBank/DDBJ databases">
        <title>Isolation and characterization of Sporomusa carbonis sp. nov., a carboxydotrophic hydrogenogen in the genus of Sporomusa isolated from a charcoal burning pile.</title>
        <authorList>
            <person name="Boeer T."/>
            <person name="Rosenbaum F."/>
            <person name="Eysell L."/>
            <person name="Mueller V."/>
            <person name="Daniel R."/>
            <person name="Poehlein A."/>
        </authorList>
    </citation>
    <scope>NUCLEOTIDE SEQUENCE [LARGE SCALE GENOMIC DNA]</scope>
    <source>
        <strain evidence="1">DSM 10669</strain>
    </source>
</reference>
<evidence type="ECO:0008006" key="3">
    <source>
        <dbReference type="Google" id="ProtNLM"/>
    </source>
</evidence>
<gene>
    <name evidence="1" type="ORF">SPSIL_044860</name>
</gene>
<protein>
    <recommendedName>
        <fullName evidence="3">CheW-like domain-containing protein</fullName>
    </recommendedName>
</protein>